<evidence type="ECO:0000313" key="2">
    <source>
        <dbReference type="EMBL" id="NGM22506.1"/>
    </source>
</evidence>
<keyword evidence="1" id="KW-0472">Membrane</keyword>
<feature type="transmembrane region" description="Helical" evidence="1">
    <location>
        <begin position="16"/>
        <end position="34"/>
    </location>
</feature>
<name>A0A6M1LQ34_9PROT</name>
<evidence type="ECO:0000313" key="3">
    <source>
        <dbReference type="Proteomes" id="UP000475385"/>
    </source>
</evidence>
<feature type="transmembrane region" description="Helical" evidence="1">
    <location>
        <begin position="54"/>
        <end position="73"/>
    </location>
</feature>
<proteinExistence type="predicted"/>
<reference evidence="2 3" key="1">
    <citation type="submission" date="2020-03" db="EMBL/GenBank/DDBJ databases">
        <title>Roseomonas stagni sp. nov., isolated from pond water in Japan.</title>
        <authorList>
            <person name="Furuhata K."/>
            <person name="Miyamoto H."/>
            <person name="Goto K."/>
        </authorList>
    </citation>
    <scope>NUCLEOTIDE SEQUENCE [LARGE SCALE GENOMIC DNA]</scope>
    <source>
        <strain evidence="2 3">PeD5</strain>
    </source>
</reference>
<keyword evidence="1" id="KW-0812">Transmembrane</keyword>
<dbReference type="AlphaFoldDB" id="A0A6M1LQ34"/>
<protein>
    <submittedName>
        <fullName evidence="2">Uncharacterized protein</fullName>
    </submittedName>
</protein>
<accession>A0A6M1LQ34</accession>
<dbReference type="RefSeq" id="WP_164696394.1">
    <property type="nucleotide sequence ID" value="NZ_JAAIKB010000009.1"/>
</dbReference>
<organism evidence="2 3">
    <name type="scientific">Falsiroseomonas algicola</name>
    <dbReference type="NCBI Taxonomy" id="2716930"/>
    <lineage>
        <taxon>Bacteria</taxon>
        <taxon>Pseudomonadati</taxon>
        <taxon>Pseudomonadota</taxon>
        <taxon>Alphaproteobacteria</taxon>
        <taxon>Acetobacterales</taxon>
        <taxon>Roseomonadaceae</taxon>
        <taxon>Falsiroseomonas</taxon>
    </lineage>
</organism>
<feature type="transmembrane region" description="Helical" evidence="1">
    <location>
        <begin position="85"/>
        <end position="106"/>
    </location>
</feature>
<feature type="transmembrane region" description="Helical" evidence="1">
    <location>
        <begin position="126"/>
        <end position="143"/>
    </location>
</feature>
<comment type="caution">
    <text evidence="2">The sequence shown here is derived from an EMBL/GenBank/DDBJ whole genome shotgun (WGS) entry which is preliminary data.</text>
</comment>
<dbReference type="Proteomes" id="UP000475385">
    <property type="component" value="Unassembled WGS sequence"/>
</dbReference>
<keyword evidence="1" id="KW-1133">Transmembrane helix</keyword>
<sequence length="157" mass="16674">MAQTDRRDSPENTEQMMLMVGSAAAILGYVMPAVVFKGSGNAVHDLSIIEKLPLLSAIAALALVAAIATRFVAGWQRWAEQASVIAILLILAPAVWGFAAAIDVFSSLRPMIVEMAGTRNVRIDPGPAYVPLLVGATMLGMSLRMRRQRLAGTGARA</sequence>
<dbReference type="EMBL" id="JAAIKB010000009">
    <property type="protein sequence ID" value="NGM22506.1"/>
    <property type="molecule type" value="Genomic_DNA"/>
</dbReference>
<keyword evidence="3" id="KW-1185">Reference proteome</keyword>
<evidence type="ECO:0000256" key="1">
    <source>
        <dbReference type="SAM" id="Phobius"/>
    </source>
</evidence>
<gene>
    <name evidence="2" type="ORF">G3576_20990</name>
</gene>